<evidence type="ECO:0000313" key="2">
    <source>
        <dbReference type="Proteomes" id="UP000239471"/>
    </source>
</evidence>
<protein>
    <submittedName>
        <fullName evidence="1">Uncharacterized protein</fullName>
    </submittedName>
</protein>
<evidence type="ECO:0000313" key="1">
    <source>
        <dbReference type="EMBL" id="PRR84510.1"/>
    </source>
</evidence>
<dbReference type="OrthoDB" id="1930639at2"/>
<dbReference type="AlphaFoldDB" id="A0A2T0BKT7"/>
<dbReference type="EMBL" id="PVXQ01000001">
    <property type="protein sequence ID" value="PRR84510.1"/>
    <property type="molecule type" value="Genomic_DNA"/>
</dbReference>
<proteinExistence type="predicted"/>
<accession>A0A2T0BKT7</accession>
<reference evidence="1 2" key="1">
    <citation type="submission" date="2018-03" db="EMBL/GenBank/DDBJ databases">
        <title>Genome sequence of Clostridium vincentii DSM 10228.</title>
        <authorList>
            <person name="Poehlein A."/>
            <person name="Daniel R."/>
        </authorList>
    </citation>
    <scope>NUCLEOTIDE SEQUENCE [LARGE SCALE GENOMIC DNA]</scope>
    <source>
        <strain evidence="1 2">DSM 10228</strain>
    </source>
</reference>
<organism evidence="1 2">
    <name type="scientific">Clostridium vincentii</name>
    <dbReference type="NCBI Taxonomy" id="52704"/>
    <lineage>
        <taxon>Bacteria</taxon>
        <taxon>Bacillati</taxon>
        <taxon>Bacillota</taxon>
        <taxon>Clostridia</taxon>
        <taxon>Eubacteriales</taxon>
        <taxon>Clostridiaceae</taxon>
        <taxon>Clostridium</taxon>
    </lineage>
</organism>
<gene>
    <name evidence="1" type="ORF">CLVI_00330</name>
</gene>
<keyword evidence="2" id="KW-1185">Reference proteome</keyword>
<dbReference type="Proteomes" id="UP000239471">
    <property type="component" value="Unassembled WGS sequence"/>
</dbReference>
<comment type="caution">
    <text evidence="1">The sequence shown here is derived from an EMBL/GenBank/DDBJ whole genome shotgun (WGS) entry which is preliminary data.</text>
</comment>
<name>A0A2T0BKT7_9CLOT</name>
<sequence>MANFLEKFQSDNRVARQEMIDKEVAIAKEEYIVKAAAALLEAKVKEDKIKELLFKYWDLRPSDAALFLQKAKDTHLEEQK</sequence>